<keyword evidence="2" id="KW-1185">Reference proteome</keyword>
<protein>
    <submittedName>
        <fullName evidence="1">Uncharacterized protein</fullName>
    </submittedName>
</protein>
<dbReference type="InterPro" id="IPR049204">
    <property type="entry name" value="DUF6858"/>
</dbReference>
<comment type="caution">
    <text evidence="1">The sequence shown here is derived from an EMBL/GenBank/DDBJ whole genome shotgun (WGS) entry which is preliminary data.</text>
</comment>
<reference evidence="1 2" key="1">
    <citation type="submission" date="2018-03" db="EMBL/GenBank/DDBJ databases">
        <title>Rhodobacter veldkampii.</title>
        <authorList>
            <person name="Meyer T.E."/>
            <person name="Miller S."/>
            <person name="Lodha T."/>
            <person name="Gandham S."/>
            <person name="Chintalapati S."/>
            <person name="Chintalapati V.R."/>
        </authorList>
    </citation>
    <scope>NUCLEOTIDE SEQUENCE [LARGE SCALE GENOMIC DNA]</scope>
    <source>
        <strain evidence="1 2">DSM 11550</strain>
    </source>
</reference>
<dbReference type="Proteomes" id="UP000241899">
    <property type="component" value="Unassembled WGS sequence"/>
</dbReference>
<evidence type="ECO:0000313" key="1">
    <source>
        <dbReference type="EMBL" id="PTE19317.1"/>
    </source>
</evidence>
<dbReference type="AlphaFoldDB" id="A0A2T4JNI4"/>
<dbReference type="RefSeq" id="WP_107323447.1">
    <property type="nucleotide sequence ID" value="NZ_NHSP01000017.1"/>
</dbReference>
<name>A0A2T4JNI4_9RHOB</name>
<proteinExistence type="predicted"/>
<sequence length="130" mass="14131">MKQSLLMEKYPVFDMTLPKSETSCASVDDIIAALKAKIDAHPKVAFIATFDHYAHTAAIGGTIADTIRAAKNIVFCFGVMLPNAHVLAVRPRAIGVADMGDHFHLTFLEPPMELATTEMEAWCKALADKA</sequence>
<dbReference type="OrthoDB" id="597829at2"/>
<dbReference type="Pfam" id="PF21651">
    <property type="entry name" value="DUF6858"/>
    <property type="match status" value="1"/>
</dbReference>
<dbReference type="EMBL" id="PZKF01000001">
    <property type="protein sequence ID" value="PTE19317.1"/>
    <property type="molecule type" value="Genomic_DNA"/>
</dbReference>
<accession>A0A2T4JNI4</accession>
<evidence type="ECO:0000313" key="2">
    <source>
        <dbReference type="Proteomes" id="UP000241899"/>
    </source>
</evidence>
<gene>
    <name evidence="1" type="ORF">C5F46_00775</name>
</gene>
<organism evidence="1 2">
    <name type="scientific">Phaeovulum veldkampii DSM 11550</name>
    <dbReference type="NCBI Taxonomy" id="1185920"/>
    <lineage>
        <taxon>Bacteria</taxon>
        <taxon>Pseudomonadati</taxon>
        <taxon>Pseudomonadota</taxon>
        <taxon>Alphaproteobacteria</taxon>
        <taxon>Rhodobacterales</taxon>
        <taxon>Paracoccaceae</taxon>
        <taxon>Phaeovulum</taxon>
    </lineage>
</organism>